<dbReference type="AlphaFoldDB" id="A0A0G1YW73"/>
<reference evidence="5 6" key="1">
    <citation type="journal article" date="2015" name="Nature">
        <title>rRNA introns, odd ribosomes, and small enigmatic genomes across a large radiation of phyla.</title>
        <authorList>
            <person name="Brown C.T."/>
            <person name="Hug L.A."/>
            <person name="Thomas B.C."/>
            <person name="Sharon I."/>
            <person name="Castelle C.J."/>
            <person name="Singh A."/>
            <person name="Wilkins M.J."/>
            <person name="Williams K.H."/>
            <person name="Banfield J.F."/>
        </authorList>
    </citation>
    <scope>NUCLEOTIDE SEQUENCE [LARGE SCALE GENOMIC DNA]</scope>
</reference>
<comment type="caution">
    <text evidence="5">The sequence shown here is derived from an EMBL/GenBank/DDBJ whole genome shotgun (WGS) entry which is preliminary data.</text>
</comment>
<dbReference type="InterPro" id="IPR036397">
    <property type="entry name" value="RNaseH_sf"/>
</dbReference>
<dbReference type="SMART" id="SM00479">
    <property type="entry name" value="EXOIII"/>
    <property type="match status" value="1"/>
</dbReference>
<dbReference type="InterPro" id="IPR013520">
    <property type="entry name" value="Ribonucl_H"/>
</dbReference>
<accession>A0A0G1YW73</accession>
<dbReference type="GO" id="GO:0008408">
    <property type="term" value="F:3'-5' exonuclease activity"/>
    <property type="evidence" value="ECO:0007669"/>
    <property type="project" value="TreeGrafter"/>
</dbReference>
<name>A0A0G1YW73_9BACT</name>
<sequence>MLIVDVEASGVEYRTHSIVSVGALDFANPRNRFYEECRVWDGAHVMDEALAVNGFTKEQVIDPKKQSEADLIHAFLDWSDGVAERTLAAQNVSFDRDFLKAAAERAGHTEWPFSYRTIDTHTLAYMHMVTRGLQPPVDSVKKHSALDLDATLEYCGIPSEPAPHNALTGALSHAEVISRLLYGRKLLPEFDEFEIPWRNVF</sequence>
<evidence type="ECO:0000313" key="5">
    <source>
        <dbReference type="EMBL" id="KKW47445.1"/>
    </source>
</evidence>
<evidence type="ECO:0000256" key="3">
    <source>
        <dbReference type="ARBA" id="ARBA00022839"/>
    </source>
</evidence>
<dbReference type="Gene3D" id="3.30.420.10">
    <property type="entry name" value="Ribonuclease H-like superfamily/Ribonuclease H"/>
    <property type="match status" value="1"/>
</dbReference>
<feature type="domain" description="Exonuclease" evidence="4">
    <location>
        <begin position="1"/>
        <end position="186"/>
    </location>
</feature>
<dbReference type="EMBL" id="LCSD01000012">
    <property type="protein sequence ID" value="KKW47445.1"/>
    <property type="molecule type" value="Genomic_DNA"/>
</dbReference>
<proteinExistence type="predicted"/>
<dbReference type="Pfam" id="PF00929">
    <property type="entry name" value="RNase_T"/>
    <property type="match status" value="1"/>
</dbReference>
<evidence type="ECO:0000256" key="1">
    <source>
        <dbReference type="ARBA" id="ARBA00022722"/>
    </source>
</evidence>
<protein>
    <submittedName>
        <fullName evidence="5">Exonuclease RNase T and DNA polymerase III</fullName>
    </submittedName>
</protein>
<evidence type="ECO:0000259" key="4">
    <source>
        <dbReference type="SMART" id="SM00479"/>
    </source>
</evidence>
<dbReference type="CDD" id="cd06127">
    <property type="entry name" value="DEDDh"/>
    <property type="match status" value="1"/>
</dbReference>
<organism evidence="5 6">
    <name type="scientific">Candidatus Kaiserbacteria bacterium GW2011_GWA2_58_9</name>
    <dbReference type="NCBI Taxonomy" id="1618672"/>
    <lineage>
        <taxon>Bacteria</taxon>
        <taxon>Candidatus Kaiseribacteriota</taxon>
    </lineage>
</organism>
<keyword evidence="1" id="KW-0540">Nuclease</keyword>
<dbReference type="PANTHER" id="PTHR30231:SF4">
    <property type="entry name" value="PROTEIN NEN2"/>
    <property type="match status" value="1"/>
</dbReference>
<gene>
    <name evidence="5" type="ORF">UY98_C0012G0007</name>
</gene>
<dbReference type="GO" id="GO:0003676">
    <property type="term" value="F:nucleic acid binding"/>
    <property type="evidence" value="ECO:0007669"/>
    <property type="project" value="InterPro"/>
</dbReference>
<dbReference type="PANTHER" id="PTHR30231">
    <property type="entry name" value="DNA POLYMERASE III SUBUNIT EPSILON"/>
    <property type="match status" value="1"/>
</dbReference>
<dbReference type="SUPFAM" id="SSF53098">
    <property type="entry name" value="Ribonuclease H-like"/>
    <property type="match status" value="1"/>
</dbReference>
<dbReference type="InterPro" id="IPR012337">
    <property type="entry name" value="RNaseH-like_sf"/>
</dbReference>
<evidence type="ECO:0000256" key="2">
    <source>
        <dbReference type="ARBA" id="ARBA00022801"/>
    </source>
</evidence>
<dbReference type="Proteomes" id="UP000034789">
    <property type="component" value="Unassembled WGS sequence"/>
</dbReference>
<keyword evidence="2" id="KW-0378">Hydrolase</keyword>
<evidence type="ECO:0000313" key="6">
    <source>
        <dbReference type="Proteomes" id="UP000034789"/>
    </source>
</evidence>
<keyword evidence="3 5" id="KW-0269">Exonuclease</keyword>